<gene>
    <name evidence="3" type="ORF">METZ01_LOCUS69720</name>
</gene>
<proteinExistence type="inferred from homology"/>
<dbReference type="AlphaFoldDB" id="A0A381TLA0"/>
<keyword evidence="2" id="KW-0143">Chaperone</keyword>
<dbReference type="Pfam" id="PF01730">
    <property type="entry name" value="UreF"/>
    <property type="match status" value="1"/>
</dbReference>
<keyword evidence="1" id="KW-0996">Nickel insertion</keyword>
<dbReference type="GO" id="GO:0016151">
    <property type="term" value="F:nickel cation binding"/>
    <property type="evidence" value="ECO:0007669"/>
    <property type="project" value="InterPro"/>
</dbReference>
<dbReference type="Gene3D" id="1.10.4190.10">
    <property type="entry name" value="Urease accessory protein UreF"/>
    <property type="match status" value="1"/>
</dbReference>
<evidence type="ECO:0008006" key="4">
    <source>
        <dbReference type="Google" id="ProtNLM"/>
    </source>
</evidence>
<dbReference type="EMBL" id="UINC01004789">
    <property type="protein sequence ID" value="SVA16866.1"/>
    <property type="molecule type" value="Genomic_DNA"/>
</dbReference>
<organism evidence="3">
    <name type="scientific">marine metagenome</name>
    <dbReference type="NCBI Taxonomy" id="408172"/>
    <lineage>
        <taxon>unclassified sequences</taxon>
        <taxon>metagenomes</taxon>
        <taxon>ecological metagenomes</taxon>
    </lineage>
</organism>
<dbReference type="PIRSF" id="PIRSF009467">
    <property type="entry name" value="Ureas_acces_UreF"/>
    <property type="match status" value="1"/>
</dbReference>
<reference evidence="3" key="1">
    <citation type="submission" date="2018-05" db="EMBL/GenBank/DDBJ databases">
        <authorList>
            <person name="Lanie J.A."/>
            <person name="Ng W.-L."/>
            <person name="Kazmierczak K.M."/>
            <person name="Andrzejewski T.M."/>
            <person name="Davidsen T.M."/>
            <person name="Wayne K.J."/>
            <person name="Tettelin H."/>
            <person name="Glass J.I."/>
            <person name="Rusch D."/>
            <person name="Podicherti R."/>
            <person name="Tsui H.-C.T."/>
            <person name="Winkler M.E."/>
        </authorList>
    </citation>
    <scope>NUCLEOTIDE SEQUENCE</scope>
</reference>
<dbReference type="InterPro" id="IPR038277">
    <property type="entry name" value="UreF_sf"/>
</dbReference>
<evidence type="ECO:0000256" key="1">
    <source>
        <dbReference type="ARBA" id="ARBA00022988"/>
    </source>
</evidence>
<dbReference type="InterPro" id="IPR002639">
    <property type="entry name" value="UreF"/>
</dbReference>
<evidence type="ECO:0000256" key="2">
    <source>
        <dbReference type="ARBA" id="ARBA00023186"/>
    </source>
</evidence>
<sequence>MLPIGAYQYSQGLEHAVQCGWIGDRTDAMKWISELLHHTIAHIDLPIIHRAHRAWSSKDTAGLRYWDDVCRSHRETRELRDEEDAMGMALMRLSAELDQTIPKWRPGYVVAFSVFAVNAGTTGLDALSGYAWAWCENQVLGATKLIPLGHTEGQLVLRDLIEHIPMAVDEALACSDEDIGNSAPGLALASMWHETQYSRIFRS</sequence>
<evidence type="ECO:0000313" key="3">
    <source>
        <dbReference type="EMBL" id="SVA16866.1"/>
    </source>
</evidence>
<dbReference type="HAMAP" id="MF_01385">
    <property type="entry name" value="UreF"/>
    <property type="match status" value="1"/>
</dbReference>
<accession>A0A381TLA0</accession>
<name>A0A381TLA0_9ZZZZ</name>
<protein>
    <recommendedName>
        <fullName evidence="4">Urease accessory protein UreF</fullName>
    </recommendedName>
</protein>
<dbReference type="PANTHER" id="PTHR33620">
    <property type="entry name" value="UREASE ACCESSORY PROTEIN F"/>
    <property type="match status" value="1"/>
</dbReference>
<dbReference type="PANTHER" id="PTHR33620:SF1">
    <property type="entry name" value="UREASE ACCESSORY PROTEIN F"/>
    <property type="match status" value="1"/>
</dbReference>